<dbReference type="SUPFAM" id="SSF89447">
    <property type="entry name" value="AbrB/MazE/MraZ-like"/>
    <property type="match status" value="1"/>
</dbReference>
<protein>
    <recommendedName>
        <fullName evidence="1 7">Transcriptional regulator MraZ</fullName>
    </recommendedName>
</protein>
<evidence type="ECO:0000313" key="9">
    <source>
        <dbReference type="EMBL" id="ACQ53105.1"/>
    </source>
</evidence>
<dbReference type="Proteomes" id="UP000002333">
    <property type="component" value="Chromosome"/>
</dbReference>
<dbReference type="FunFam" id="3.40.1550.20:FF:000002">
    <property type="entry name" value="Transcriptional regulator MraZ"/>
    <property type="match status" value="1"/>
</dbReference>
<dbReference type="HAMAP" id="MF_01008">
    <property type="entry name" value="MraZ"/>
    <property type="match status" value="1"/>
</dbReference>
<proteinExistence type="inferred from homology"/>
<comment type="subcellular location">
    <subcellularLocation>
        <location evidence="7">Cytoplasm</location>
        <location evidence="7">Nucleoid</location>
    </subcellularLocation>
</comment>
<organism evidence="9 10">
    <name type="scientific">Clostridium botulinum (strain 657 / Type Ba4)</name>
    <dbReference type="NCBI Taxonomy" id="515621"/>
    <lineage>
        <taxon>Bacteria</taxon>
        <taxon>Bacillati</taxon>
        <taxon>Bacillota</taxon>
        <taxon>Clostridia</taxon>
        <taxon>Eubacteriales</taxon>
        <taxon>Clostridiaceae</taxon>
        <taxon>Clostridium</taxon>
    </lineage>
</organism>
<comment type="subunit">
    <text evidence="7">Forms oligomers.</text>
</comment>
<dbReference type="PANTHER" id="PTHR34701">
    <property type="entry name" value="TRANSCRIPTIONAL REGULATOR MRAZ"/>
    <property type="match status" value="1"/>
</dbReference>
<feature type="domain" description="SpoVT-AbrB" evidence="8">
    <location>
        <begin position="19"/>
        <end position="61"/>
    </location>
</feature>
<keyword evidence="5 7" id="KW-0238">DNA-binding</keyword>
<keyword evidence="4 7" id="KW-0805">Transcription regulation</keyword>
<keyword evidence="6 7" id="KW-0804">Transcription</keyword>
<accession>A0A3F2ZZ59</accession>
<comment type="similarity">
    <text evidence="7">Belongs to the MraZ family.</text>
</comment>
<dbReference type="InterPro" id="IPR035642">
    <property type="entry name" value="MraZ_N"/>
</dbReference>
<sequence length="156" mass="17976">MVQSGAKITNWGGDMFIGEYNHGLDTKNRIIIPAKFREELGKNFVLTKGLDGCLYVYPKSQWEVLQKKLETLPLTNKNARAFVRFFFSGAHELELDKQGRTLIPQNLLEYGQIQKEIVSIGVSNRIEIWSKEKWEEYNNSNIDYDSIAEQMSELGI</sequence>
<dbReference type="InterPro" id="IPR035644">
    <property type="entry name" value="MraZ_C"/>
</dbReference>
<evidence type="ECO:0000256" key="5">
    <source>
        <dbReference type="ARBA" id="ARBA00023125"/>
    </source>
</evidence>
<dbReference type="GO" id="GO:0009295">
    <property type="term" value="C:nucleoid"/>
    <property type="evidence" value="ECO:0007669"/>
    <property type="project" value="UniProtKB-SubCell"/>
</dbReference>
<dbReference type="CDD" id="cd16321">
    <property type="entry name" value="MraZ_C"/>
    <property type="match status" value="1"/>
</dbReference>
<dbReference type="Gene3D" id="3.40.1550.20">
    <property type="entry name" value="Transcriptional regulator MraZ domain"/>
    <property type="match status" value="1"/>
</dbReference>
<evidence type="ECO:0000256" key="1">
    <source>
        <dbReference type="ARBA" id="ARBA00013860"/>
    </source>
</evidence>
<evidence type="ECO:0000256" key="2">
    <source>
        <dbReference type="ARBA" id="ARBA00022490"/>
    </source>
</evidence>
<dbReference type="GO" id="GO:2000143">
    <property type="term" value="P:negative regulation of DNA-templated transcription initiation"/>
    <property type="evidence" value="ECO:0007669"/>
    <property type="project" value="TreeGrafter"/>
</dbReference>
<dbReference type="GO" id="GO:0005737">
    <property type="term" value="C:cytoplasm"/>
    <property type="evidence" value="ECO:0007669"/>
    <property type="project" value="UniProtKB-UniRule"/>
</dbReference>
<dbReference type="InterPro" id="IPR038619">
    <property type="entry name" value="MraZ_sf"/>
</dbReference>
<dbReference type="GO" id="GO:0003700">
    <property type="term" value="F:DNA-binding transcription factor activity"/>
    <property type="evidence" value="ECO:0007669"/>
    <property type="project" value="UniProtKB-UniRule"/>
</dbReference>
<dbReference type="InterPro" id="IPR003444">
    <property type="entry name" value="MraZ"/>
</dbReference>
<dbReference type="CDD" id="cd16320">
    <property type="entry name" value="MraZ_N"/>
    <property type="match status" value="1"/>
</dbReference>
<dbReference type="Pfam" id="PF02381">
    <property type="entry name" value="MraZ"/>
    <property type="match status" value="2"/>
</dbReference>
<dbReference type="PROSITE" id="PS51740">
    <property type="entry name" value="SPOVT_ABRB"/>
    <property type="match status" value="2"/>
</dbReference>
<dbReference type="PANTHER" id="PTHR34701:SF1">
    <property type="entry name" value="TRANSCRIPTIONAL REGULATOR MRAZ"/>
    <property type="match status" value="1"/>
</dbReference>
<dbReference type="KEGG" id="cbi:CLJ_B1555"/>
<keyword evidence="2 7" id="KW-0963">Cytoplasm</keyword>
<reference evidence="10" key="2">
    <citation type="submission" date="2008-05" db="EMBL/GenBank/DDBJ databases">
        <title>Genome sequence of Clostridium botulinum Ba4 strain 657.</title>
        <authorList>
            <person name="Shrivastava S."/>
            <person name="Brown J.L."/>
            <person name="Bruce D."/>
            <person name="Detter C."/>
            <person name="Munk C."/>
            <person name="Smith L.A."/>
            <person name="Smith T.J."/>
            <person name="Sutton G."/>
            <person name="Brettin T.S."/>
        </authorList>
    </citation>
    <scope>NUCLEOTIDE SEQUENCE [LARGE SCALE GENOMIC DNA]</scope>
    <source>
        <strain evidence="10">657 / Type Ba4</strain>
    </source>
</reference>
<dbReference type="InterPro" id="IPR020603">
    <property type="entry name" value="MraZ_dom"/>
</dbReference>
<evidence type="ECO:0000256" key="6">
    <source>
        <dbReference type="ARBA" id="ARBA00023163"/>
    </source>
</evidence>
<dbReference type="InterPro" id="IPR007159">
    <property type="entry name" value="SpoVT-AbrB_dom"/>
</dbReference>
<evidence type="ECO:0000256" key="7">
    <source>
        <dbReference type="HAMAP-Rule" id="MF_01008"/>
    </source>
</evidence>
<dbReference type="GO" id="GO:0000976">
    <property type="term" value="F:transcription cis-regulatory region binding"/>
    <property type="evidence" value="ECO:0007669"/>
    <property type="project" value="TreeGrafter"/>
</dbReference>
<name>A0A3F2ZZ59_CLOB6</name>
<reference evidence="9 10" key="1">
    <citation type="journal article" date="2007" name="PLoS ONE">
        <title>Analysis of the neurotoxin complex genes in Clostridium botulinum A1-A4 and B1 strains: BoNT/A3, /Ba4 and /B1 clusters are located within plasmids.</title>
        <authorList>
            <person name="Smith T.J."/>
            <person name="Hill K.K."/>
            <person name="Foley B.T."/>
            <person name="Detter J.C."/>
            <person name="Munk A.C."/>
            <person name="Bruce D.C."/>
            <person name="Doggett N.A."/>
            <person name="Smith L.A."/>
            <person name="Marks J.D."/>
            <person name="Xie G."/>
            <person name="Brettin T.S."/>
        </authorList>
    </citation>
    <scope>NUCLEOTIDE SEQUENCE [LARGE SCALE GENOMIC DNA]</scope>
    <source>
        <strain evidence="10">657 / Type Ba4</strain>
    </source>
</reference>
<gene>
    <name evidence="7 9" type="primary">mraZ</name>
    <name evidence="9" type="ordered locus">CLJ_B1555</name>
</gene>
<evidence type="ECO:0000256" key="3">
    <source>
        <dbReference type="ARBA" id="ARBA00022737"/>
    </source>
</evidence>
<dbReference type="InterPro" id="IPR037914">
    <property type="entry name" value="SpoVT-AbrB_sf"/>
</dbReference>
<evidence type="ECO:0000259" key="8">
    <source>
        <dbReference type="PROSITE" id="PS51740"/>
    </source>
</evidence>
<dbReference type="EMBL" id="CP001083">
    <property type="protein sequence ID" value="ACQ53105.1"/>
    <property type="molecule type" value="Genomic_DNA"/>
</dbReference>
<dbReference type="AlphaFoldDB" id="A0A3F2ZZ59"/>
<dbReference type="NCBIfam" id="TIGR00242">
    <property type="entry name" value="division/cell wall cluster transcriptional repressor MraZ"/>
    <property type="match status" value="1"/>
</dbReference>
<evidence type="ECO:0000256" key="4">
    <source>
        <dbReference type="ARBA" id="ARBA00023015"/>
    </source>
</evidence>
<keyword evidence="3" id="KW-0677">Repeat</keyword>
<evidence type="ECO:0000313" key="10">
    <source>
        <dbReference type="Proteomes" id="UP000002333"/>
    </source>
</evidence>
<feature type="domain" description="SpoVT-AbrB" evidence="8">
    <location>
        <begin position="90"/>
        <end position="133"/>
    </location>
</feature>